<gene>
    <name evidence="2" type="ORF">BECKH772A_GA0070896_105182</name>
    <name evidence="1" type="ORF">BECKH772B_GA0070898_102512</name>
    <name evidence="3" type="ORF">BECKH772C_GA0070978_105182</name>
</gene>
<dbReference type="AlphaFoldDB" id="A0A450VKA8"/>
<sequence length="72" mass="8378">MLTSTLRKHKKCLRALEEKIAKEGIILTEAQVTVLERKKHDDEVSGEIETRVFRILCQRNRLVVYPQNKLGC</sequence>
<evidence type="ECO:0000313" key="3">
    <source>
        <dbReference type="EMBL" id="VFK08481.1"/>
    </source>
</evidence>
<organism evidence="2">
    <name type="scientific">Candidatus Kentrum eta</name>
    <dbReference type="NCBI Taxonomy" id="2126337"/>
    <lineage>
        <taxon>Bacteria</taxon>
        <taxon>Pseudomonadati</taxon>
        <taxon>Pseudomonadota</taxon>
        <taxon>Gammaproteobacteria</taxon>
        <taxon>Candidatus Kentrum</taxon>
    </lineage>
</organism>
<evidence type="ECO:0000313" key="2">
    <source>
        <dbReference type="EMBL" id="VFK05218.1"/>
    </source>
</evidence>
<dbReference type="EMBL" id="CAADFJ010000518">
    <property type="protein sequence ID" value="VFK08481.1"/>
    <property type="molecule type" value="Genomic_DNA"/>
</dbReference>
<accession>A0A450VKA8</accession>
<dbReference type="EMBL" id="CAADFG010000518">
    <property type="protein sequence ID" value="VFK05218.1"/>
    <property type="molecule type" value="Genomic_DNA"/>
</dbReference>
<evidence type="ECO:0000313" key="1">
    <source>
        <dbReference type="EMBL" id="VFK01886.1"/>
    </source>
</evidence>
<protein>
    <submittedName>
        <fullName evidence="2">Uncharacterized protein</fullName>
    </submittedName>
</protein>
<dbReference type="EMBL" id="CAADFI010000251">
    <property type="protein sequence ID" value="VFK01886.1"/>
    <property type="molecule type" value="Genomic_DNA"/>
</dbReference>
<reference evidence="2" key="1">
    <citation type="submission" date="2019-02" db="EMBL/GenBank/DDBJ databases">
        <authorList>
            <person name="Gruber-Vodicka R. H."/>
            <person name="Seah K. B. B."/>
        </authorList>
    </citation>
    <scope>NUCLEOTIDE SEQUENCE</scope>
    <source>
        <strain evidence="3">BECK_SA2B12</strain>
        <strain evidence="2">BECK_SA2B15</strain>
        <strain evidence="1">BECK_SA2B20</strain>
    </source>
</reference>
<name>A0A450VKA8_9GAMM</name>
<proteinExistence type="predicted"/>